<feature type="transmembrane region" description="Helical" evidence="1">
    <location>
        <begin position="12"/>
        <end position="38"/>
    </location>
</feature>
<keyword evidence="1" id="KW-1133">Transmembrane helix</keyword>
<gene>
    <name evidence="2" type="ORF">GCM10011410_29610</name>
</gene>
<accession>A0A916UIQ2</accession>
<dbReference type="Proteomes" id="UP000641514">
    <property type="component" value="Unassembled WGS sequence"/>
</dbReference>
<evidence type="ECO:0000313" key="2">
    <source>
        <dbReference type="EMBL" id="GGC74404.1"/>
    </source>
</evidence>
<reference evidence="2" key="2">
    <citation type="submission" date="2020-09" db="EMBL/GenBank/DDBJ databases">
        <authorList>
            <person name="Sun Q."/>
            <person name="Zhou Y."/>
        </authorList>
    </citation>
    <scope>NUCLEOTIDE SEQUENCE</scope>
    <source>
        <strain evidence="2">CGMCC 1.15478</strain>
    </source>
</reference>
<proteinExistence type="predicted"/>
<reference evidence="2" key="1">
    <citation type="journal article" date="2014" name="Int. J. Syst. Evol. Microbiol.">
        <title>Complete genome sequence of Corynebacterium casei LMG S-19264T (=DSM 44701T), isolated from a smear-ripened cheese.</title>
        <authorList>
            <consortium name="US DOE Joint Genome Institute (JGI-PGF)"/>
            <person name="Walter F."/>
            <person name="Albersmeier A."/>
            <person name="Kalinowski J."/>
            <person name="Ruckert C."/>
        </authorList>
    </citation>
    <scope>NUCLEOTIDE SEQUENCE</scope>
    <source>
        <strain evidence="2">CGMCC 1.15478</strain>
    </source>
</reference>
<evidence type="ECO:0000256" key="1">
    <source>
        <dbReference type="SAM" id="Phobius"/>
    </source>
</evidence>
<feature type="transmembrane region" description="Helical" evidence="1">
    <location>
        <begin position="105"/>
        <end position="124"/>
    </location>
</feature>
<keyword evidence="1" id="KW-0812">Transmembrane</keyword>
<feature type="transmembrane region" description="Helical" evidence="1">
    <location>
        <begin position="44"/>
        <end position="69"/>
    </location>
</feature>
<feature type="transmembrane region" description="Helical" evidence="1">
    <location>
        <begin position="76"/>
        <end position="99"/>
    </location>
</feature>
<keyword evidence="3" id="KW-1185">Reference proteome</keyword>
<sequence length="233" mass="25214">MLVDWPMPVVVIPVLIGVPVLVFSVLIFRVLVFVVAAFARGMVVAVFIMTMLSFVPTFVVRIVTVAILVMSRRIRIVFIVSTIMPVLVTMFVVMVFVVVAVLVTVFVVVAVFIVVTMIVVVIVLKMNLVGINYARGRVSSIEDILYELVVPSAIEDDEVGILNGCDVSWAALVVMRIDSRVANESLDREIIATNLARDIRPHIGASDNSGEAVSAAVVDVVAAACGDAEREES</sequence>
<organism evidence="2 3">
    <name type="scientific">Hoyosella rhizosphaerae</name>
    <dbReference type="NCBI Taxonomy" id="1755582"/>
    <lineage>
        <taxon>Bacteria</taxon>
        <taxon>Bacillati</taxon>
        <taxon>Actinomycetota</taxon>
        <taxon>Actinomycetes</taxon>
        <taxon>Mycobacteriales</taxon>
        <taxon>Hoyosellaceae</taxon>
        <taxon>Hoyosella</taxon>
    </lineage>
</organism>
<dbReference type="EMBL" id="BMJH01000003">
    <property type="protein sequence ID" value="GGC74404.1"/>
    <property type="molecule type" value="Genomic_DNA"/>
</dbReference>
<name>A0A916UIQ2_9ACTN</name>
<comment type="caution">
    <text evidence="2">The sequence shown here is derived from an EMBL/GenBank/DDBJ whole genome shotgun (WGS) entry which is preliminary data.</text>
</comment>
<dbReference type="AlphaFoldDB" id="A0A916UIQ2"/>
<protein>
    <submittedName>
        <fullName evidence="2">Uncharacterized protein</fullName>
    </submittedName>
</protein>
<keyword evidence="1" id="KW-0472">Membrane</keyword>
<evidence type="ECO:0000313" key="3">
    <source>
        <dbReference type="Proteomes" id="UP000641514"/>
    </source>
</evidence>